<dbReference type="AlphaFoldDB" id="A0A2T0V4N8"/>
<gene>
    <name evidence="1" type="ORF">B0H98_10371</name>
</gene>
<dbReference type="Proteomes" id="UP000237647">
    <property type="component" value="Unassembled WGS sequence"/>
</dbReference>
<keyword evidence="2" id="KW-1185">Reference proteome</keyword>
<evidence type="ECO:0000313" key="2">
    <source>
        <dbReference type="Proteomes" id="UP000237647"/>
    </source>
</evidence>
<dbReference type="PROSITE" id="PS51257">
    <property type="entry name" value="PROKAR_LIPOPROTEIN"/>
    <property type="match status" value="1"/>
</dbReference>
<accession>A0A2T0V4N8</accession>
<sequence length="170" mass="17926">MRWGLAVVIVLGLSGCGGPELDQLDATLAALRENAGPYAVEAVKPLPAVARPVYRHAEAPNPFQIGEIVAGPVERTRTAHTPEPLEDFSLAELRLVGTLAMGGQRVALVETPGGQVLSAREGGYIGRDRARIAEITAQAVHITRRAAALDVGQAPQVSLSLDAPRHTQSM</sequence>
<comment type="caution">
    <text evidence="1">The sequence shown here is derived from an EMBL/GenBank/DDBJ whole genome shotgun (WGS) entry which is preliminary data.</text>
</comment>
<dbReference type="OrthoDB" id="5296580at2"/>
<dbReference type="RefSeq" id="WP_106374317.1">
    <property type="nucleotide sequence ID" value="NZ_PVTK01000003.1"/>
</dbReference>
<organism evidence="1 2">
    <name type="scientific">Vreelandella songnenensis</name>
    <dbReference type="NCBI Taxonomy" id="1176243"/>
    <lineage>
        <taxon>Bacteria</taxon>
        <taxon>Pseudomonadati</taxon>
        <taxon>Pseudomonadota</taxon>
        <taxon>Gammaproteobacteria</taxon>
        <taxon>Oceanospirillales</taxon>
        <taxon>Halomonadaceae</taxon>
        <taxon>Vreelandella</taxon>
    </lineage>
</organism>
<reference evidence="1 2" key="1">
    <citation type="submission" date="2018-03" db="EMBL/GenBank/DDBJ databases">
        <title>Genomic Encyclopedia of Type Strains, Phase III (KMG-III): the genomes of soil and plant-associated and newly described type strains.</title>
        <authorList>
            <person name="Whitman W."/>
        </authorList>
    </citation>
    <scope>NUCLEOTIDE SEQUENCE [LARGE SCALE GENOMIC DNA]</scope>
    <source>
        <strain evidence="1 2">CGMCC 1.12152</strain>
    </source>
</reference>
<proteinExistence type="predicted"/>
<name>A0A2T0V4N8_9GAMM</name>
<dbReference type="InterPro" id="IPR007446">
    <property type="entry name" value="PilP"/>
</dbReference>
<protein>
    <submittedName>
        <fullName evidence="1">Type IV pilus assembly protein PilP</fullName>
    </submittedName>
</protein>
<dbReference type="EMBL" id="PVTK01000003">
    <property type="protein sequence ID" value="PRY65131.1"/>
    <property type="molecule type" value="Genomic_DNA"/>
</dbReference>
<dbReference type="Gene3D" id="2.30.30.830">
    <property type="match status" value="1"/>
</dbReference>
<evidence type="ECO:0000313" key="1">
    <source>
        <dbReference type="EMBL" id="PRY65131.1"/>
    </source>
</evidence>
<dbReference type="Pfam" id="PF04351">
    <property type="entry name" value="PilP"/>
    <property type="match status" value="1"/>
</dbReference>